<name>A0A1R3IGT2_COCAP</name>
<sequence length="28" mass="3189">VQVEVQSVEVMVAPLYQSAKVREEWVQG</sequence>
<dbReference type="EMBL" id="AWWV01010085">
    <property type="protein sequence ID" value="OMO81773.1"/>
    <property type="molecule type" value="Genomic_DNA"/>
</dbReference>
<evidence type="ECO:0000313" key="1">
    <source>
        <dbReference type="EMBL" id="OMO81773.1"/>
    </source>
</evidence>
<comment type="caution">
    <text evidence="1">The sequence shown here is derived from an EMBL/GenBank/DDBJ whole genome shotgun (WGS) entry which is preliminary data.</text>
</comment>
<protein>
    <submittedName>
        <fullName evidence="1">Uncharacterized protein</fullName>
    </submittedName>
</protein>
<reference evidence="1 2" key="1">
    <citation type="submission" date="2013-09" db="EMBL/GenBank/DDBJ databases">
        <title>Corchorus capsularis genome sequencing.</title>
        <authorList>
            <person name="Alam M."/>
            <person name="Haque M.S."/>
            <person name="Islam M.S."/>
            <person name="Emdad E.M."/>
            <person name="Islam M.M."/>
            <person name="Ahmed B."/>
            <person name="Halim A."/>
            <person name="Hossen Q.M.M."/>
            <person name="Hossain M.Z."/>
            <person name="Ahmed R."/>
            <person name="Khan M.M."/>
            <person name="Islam R."/>
            <person name="Rashid M.M."/>
            <person name="Khan S.A."/>
            <person name="Rahman M.S."/>
            <person name="Alam M."/>
        </authorList>
    </citation>
    <scope>NUCLEOTIDE SEQUENCE [LARGE SCALE GENOMIC DNA]</scope>
    <source>
        <strain evidence="2">cv. CVL-1</strain>
        <tissue evidence="1">Whole seedling</tissue>
    </source>
</reference>
<dbReference type="Gramene" id="OMO81773">
    <property type="protein sequence ID" value="OMO81773"/>
    <property type="gene ID" value="CCACVL1_12226"/>
</dbReference>
<dbReference type="Proteomes" id="UP000188268">
    <property type="component" value="Unassembled WGS sequence"/>
</dbReference>
<feature type="non-terminal residue" evidence="1">
    <location>
        <position position="1"/>
    </location>
</feature>
<evidence type="ECO:0000313" key="2">
    <source>
        <dbReference type="Proteomes" id="UP000188268"/>
    </source>
</evidence>
<gene>
    <name evidence="1" type="ORF">CCACVL1_12226</name>
</gene>
<accession>A0A1R3IGT2</accession>
<proteinExistence type="predicted"/>
<organism evidence="1 2">
    <name type="scientific">Corchorus capsularis</name>
    <name type="common">Jute</name>
    <dbReference type="NCBI Taxonomy" id="210143"/>
    <lineage>
        <taxon>Eukaryota</taxon>
        <taxon>Viridiplantae</taxon>
        <taxon>Streptophyta</taxon>
        <taxon>Embryophyta</taxon>
        <taxon>Tracheophyta</taxon>
        <taxon>Spermatophyta</taxon>
        <taxon>Magnoliopsida</taxon>
        <taxon>eudicotyledons</taxon>
        <taxon>Gunneridae</taxon>
        <taxon>Pentapetalae</taxon>
        <taxon>rosids</taxon>
        <taxon>malvids</taxon>
        <taxon>Malvales</taxon>
        <taxon>Malvaceae</taxon>
        <taxon>Grewioideae</taxon>
        <taxon>Apeibeae</taxon>
        <taxon>Corchorus</taxon>
    </lineage>
</organism>
<dbReference type="AlphaFoldDB" id="A0A1R3IGT2"/>
<keyword evidence="2" id="KW-1185">Reference proteome</keyword>